<gene>
    <name evidence="4" type="ORF">CR105_02290</name>
</gene>
<comment type="caution">
    <text evidence="4">The sequence shown here is derived from an EMBL/GenBank/DDBJ whole genome shotgun (WGS) entry which is preliminary data.</text>
</comment>
<accession>A0A2G8TLX7</accession>
<evidence type="ECO:0000256" key="2">
    <source>
        <dbReference type="SAM" id="MobiDB-lite"/>
    </source>
</evidence>
<dbReference type="NCBIfam" id="TIGR03007">
    <property type="entry name" value="pepcterm_ChnLen"/>
    <property type="match status" value="1"/>
</dbReference>
<keyword evidence="3" id="KW-1133">Transmembrane helix</keyword>
<dbReference type="RefSeq" id="WP_099786797.1">
    <property type="nucleotide sequence ID" value="NZ_PDOC01000001.1"/>
</dbReference>
<feature type="transmembrane region" description="Helical" evidence="3">
    <location>
        <begin position="20"/>
        <end position="40"/>
    </location>
</feature>
<keyword evidence="5" id="KW-1185">Reference proteome</keyword>
<evidence type="ECO:0000313" key="5">
    <source>
        <dbReference type="Proteomes" id="UP000230390"/>
    </source>
</evidence>
<evidence type="ECO:0000256" key="3">
    <source>
        <dbReference type="SAM" id="Phobius"/>
    </source>
</evidence>
<name>A0A2G8TLX7_9BURK</name>
<feature type="transmembrane region" description="Helical" evidence="3">
    <location>
        <begin position="489"/>
        <end position="512"/>
    </location>
</feature>
<keyword evidence="3" id="KW-0472">Membrane</keyword>
<dbReference type="Proteomes" id="UP000230390">
    <property type="component" value="Unassembled WGS sequence"/>
</dbReference>
<dbReference type="InterPro" id="IPR050445">
    <property type="entry name" value="Bact_polysacc_biosynth/exp"/>
</dbReference>
<reference evidence="4 5" key="1">
    <citation type="submission" date="2017-10" db="EMBL/GenBank/DDBJ databases">
        <title>Massilia psychrophilum sp. nov., a novel purple-pigmented bacterium isolated from Tianshan glacier, Xinjiang Municipality, China.</title>
        <authorList>
            <person name="Wang H."/>
        </authorList>
    </citation>
    <scope>NUCLEOTIDE SEQUENCE [LARGE SCALE GENOMIC DNA]</scope>
    <source>
        <strain evidence="4 5">JCM 30074</strain>
    </source>
</reference>
<organism evidence="4 5">
    <name type="scientific">Massilia eurypsychrophila</name>
    <dbReference type="NCBI Taxonomy" id="1485217"/>
    <lineage>
        <taxon>Bacteria</taxon>
        <taxon>Pseudomonadati</taxon>
        <taxon>Pseudomonadota</taxon>
        <taxon>Betaproteobacteria</taxon>
        <taxon>Burkholderiales</taxon>
        <taxon>Oxalobacteraceae</taxon>
        <taxon>Telluria group</taxon>
        <taxon>Massilia</taxon>
    </lineage>
</organism>
<dbReference type="PANTHER" id="PTHR32309:SF13">
    <property type="entry name" value="FERRIC ENTEROBACTIN TRANSPORT PROTEIN FEPE"/>
    <property type="match status" value="1"/>
</dbReference>
<dbReference type="InterPro" id="IPR014345">
    <property type="entry name" value="XrtA_polysacc_chain"/>
</dbReference>
<sequence length="516" mass="57203">MAELTAVVLSFLKAIGKYRWYAVAISWIVALVGWAVVYKLPNDYQASARVYVDTQSILKPLLSGMTTLPNLDQQVVFMRRTLISRPNVERVMRMVDLDVKSSNAKDHERQVDELMNNIKILGTERDDIYTITYNNPNPKLGKDIVQSLLTIFVEGSFGGKKQDSEKAVQFIDDQIKTYEEKLAAAENAMKDFKIRNMGMLPRTGSDYSGKMVETADLLSAAKLELLEAEQSRNAIKRQIAGDDPAPVTAPAEAGDTSDNPELDGRISALNKQLDLLRLQYTEAHPDIVAAKRLMAQLDAKKKEEAKKRKRSSDPGINYSPMLQQMNVALSVAEARVASLSARVAEYNTRMARMARMRSQSNEAPEVEAQLAQLNRDYAVNRDNYQKLVERRESAKLSGDLSSATDMLTFRVIDPPTVPLSPAGPNRPRLFSLVFAGALVAGLVVALLMSQVRPTFLSQAALREVTGVPILGTIGMNWTTEQKVKRRRRLYAMGASVFALFGAYGGVMAAILIRPSL</sequence>
<dbReference type="AlphaFoldDB" id="A0A2G8TLX7"/>
<dbReference type="OrthoDB" id="9795292at2"/>
<evidence type="ECO:0000256" key="1">
    <source>
        <dbReference type="SAM" id="Coils"/>
    </source>
</evidence>
<dbReference type="GO" id="GO:0005886">
    <property type="term" value="C:plasma membrane"/>
    <property type="evidence" value="ECO:0007669"/>
    <property type="project" value="TreeGrafter"/>
</dbReference>
<dbReference type="GO" id="GO:0004713">
    <property type="term" value="F:protein tyrosine kinase activity"/>
    <property type="evidence" value="ECO:0007669"/>
    <property type="project" value="TreeGrafter"/>
</dbReference>
<dbReference type="EMBL" id="PDOC01000001">
    <property type="protein sequence ID" value="PIL46994.1"/>
    <property type="molecule type" value="Genomic_DNA"/>
</dbReference>
<proteinExistence type="predicted"/>
<feature type="coiled-coil region" evidence="1">
    <location>
        <begin position="97"/>
        <end position="124"/>
    </location>
</feature>
<dbReference type="PANTHER" id="PTHR32309">
    <property type="entry name" value="TYROSINE-PROTEIN KINASE"/>
    <property type="match status" value="1"/>
</dbReference>
<feature type="region of interest" description="Disordered" evidence="2">
    <location>
        <begin position="237"/>
        <end position="261"/>
    </location>
</feature>
<feature type="transmembrane region" description="Helical" evidence="3">
    <location>
        <begin position="429"/>
        <end position="448"/>
    </location>
</feature>
<keyword evidence="3" id="KW-0812">Transmembrane</keyword>
<protein>
    <submittedName>
        <fullName evidence="4">Chain length-determining protein</fullName>
    </submittedName>
</protein>
<keyword evidence="1" id="KW-0175">Coiled coil</keyword>
<feature type="region of interest" description="Disordered" evidence="2">
    <location>
        <begin position="299"/>
        <end position="319"/>
    </location>
</feature>
<evidence type="ECO:0000313" key="4">
    <source>
        <dbReference type="EMBL" id="PIL46994.1"/>
    </source>
</evidence>